<name>A0AAU7C733_9BACT</name>
<dbReference type="Pfam" id="PF02073">
    <property type="entry name" value="Peptidase_M29"/>
    <property type="match status" value="1"/>
</dbReference>
<comment type="similarity">
    <text evidence="4">Belongs to the peptidase M29 family.</text>
</comment>
<keyword evidence="5 10" id="KW-0031">Aminopeptidase</keyword>
<dbReference type="RefSeq" id="WP_406693637.1">
    <property type="nucleotide sequence ID" value="NZ_CP155447.1"/>
</dbReference>
<reference evidence="10" key="1">
    <citation type="submission" date="2024-05" db="EMBL/GenBank/DDBJ databases">
        <title>Planctomycetes of the genus Singulisphaera possess chitinolytic capabilities.</title>
        <authorList>
            <person name="Ivanova A."/>
        </authorList>
    </citation>
    <scope>NUCLEOTIDE SEQUENCE</scope>
    <source>
        <strain evidence="10">Ch08T</strain>
    </source>
</reference>
<protein>
    <submittedName>
        <fullName evidence="10">Aminopeptidase</fullName>
        <ecNumber evidence="10">3.4.11.-</ecNumber>
    </submittedName>
</protein>
<comment type="cofactor">
    <cofactor evidence="2">
        <name>Mg(2+)</name>
        <dbReference type="ChEBI" id="CHEBI:18420"/>
    </cofactor>
</comment>
<evidence type="ECO:0000256" key="2">
    <source>
        <dbReference type="ARBA" id="ARBA00001946"/>
    </source>
</evidence>
<dbReference type="EMBL" id="CP155447">
    <property type="protein sequence ID" value="XBH00955.1"/>
    <property type="molecule type" value="Genomic_DNA"/>
</dbReference>
<evidence type="ECO:0000256" key="5">
    <source>
        <dbReference type="ARBA" id="ARBA00022438"/>
    </source>
</evidence>
<proteinExistence type="inferred from homology"/>
<dbReference type="InterPro" id="IPR052170">
    <property type="entry name" value="M29_Exopeptidase"/>
</dbReference>
<accession>A0AAU7C733</accession>
<dbReference type="AlphaFoldDB" id="A0AAU7C733"/>
<dbReference type="SUPFAM" id="SSF144052">
    <property type="entry name" value="Thermophilic metalloprotease-like"/>
    <property type="match status" value="1"/>
</dbReference>
<dbReference type="PANTHER" id="PTHR34448">
    <property type="entry name" value="AMINOPEPTIDASE"/>
    <property type="match status" value="1"/>
</dbReference>
<organism evidence="10">
    <name type="scientific">Singulisphaera sp. Ch08</name>
    <dbReference type="NCBI Taxonomy" id="3120278"/>
    <lineage>
        <taxon>Bacteria</taxon>
        <taxon>Pseudomonadati</taxon>
        <taxon>Planctomycetota</taxon>
        <taxon>Planctomycetia</taxon>
        <taxon>Isosphaerales</taxon>
        <taxon>Isosphaeraceae</taxon>
        <taxon>Singulisphaera</taxon>
    </lineage>
</organism>
<dbReference type="InterPro" id="IPR035097">
    <property type="entry name" value="M29_N-terminal"/>
</dbReference>
<evidence type="ECO:0000256" key="1">
    <source>
        <dbReference type="ARBA" id="ARBA00001941"/>
    </source>
</evidence>
<evidence type="ECO:0000256" key="7">
    <source>
        <dbReference type="ARBA" id="ARBA00022723"/>
    </source>
</evidence>
<sequence>MTDDLTGRWADLLVDYCLRVAPGEKILIASELEARPLVEACYRAVVLRGADPIVRLDLPGLSEFYLQNATEAQLAAVPPVTLYEAQTIDGRIRISAESDTRSMSRIDPARQAIVDKARDPIRRAASRKRWVLTQYPTVAYANDAGMSLADYEAYVTSSMFLDRPDPVGAWQELGRRQAGLIAFMAGVKTIRIEAEGTDLTLSVAGRTWINSDGRRNMPSGEIFTGPLETSASGRLRCGFPVCRGGRELVGIALEFAEGRVVSAHAEQGEDYLLSMLDLDAGARRLGELGLGLNPGIDRFTGSILYDEKIGGTVHLALGQSYPETGGTNESTLHWDLIVDTRTGGRITADGRVVMENGTWLVGSDG</sequence>
<evidence type="ECO:0000256" key="8">
    <source>
        <dbReference type="ARBA" id="ARBA00022801"/>
    </source>
</evidence>
<comment type="cofactor">
    <cofactor evidence="3">
        <name>Zn(2+)</name>
        <dbReference type="ChEBI" id="CHEBI:29105"/>
    </cofactor>
</comment>
<dbReference type="GO" id="GO:0004177">
    <property type="term" value="F:aminopeptidase activity"/>
    <property type="evidence" value="ECO:0007669"/>
    <property type="project" value="UniProtKB-KW"/>
</dbReference>
<evidence type="ECO:0000313" key="10">
    <source>
        <dbReference type="EMBL" id="XBH00955.1"/>
    </source>
</evidence>
<comment type="cofactor">
    <cofactor evidence="1">
        <name>Co(2+)</name>
        <dbReference type="ChEBI" id="CHEBI:48828"/>
    </cofactor>
</comment>
<dbReference type="InterPro" id="IPR000787">
    <property type="entry name" value="Peptidase_M29"/>
</dbReference>
<dbReference type="Gene3D" id="3.40.1830.10">
    <property type="entry name" value="Thermophilic metalloprotease (M29)"/>
    <property type="match status" value="1"/>
</dbReference>
<keyword evidence="8 10" id="KW-0378">Hydrolase</keyword>
<evidence type="ECO:0000256" key="9">
    <source>
        <dbReference type="ARBA" id="ARBA00023049"/>
    </source>
</evidence>
<dbReference type="GO" id="GO:0008237">
    <property type="term" value="F:metallopeptidase activity"/>
    <property type="evidence" value="ECO:0007669"/>
    <property type="project" value="UniProtKB-KW"/>
</dbReference>
<keyword evidence="7" id="KW-0479">Metal-binding</keyword>
<evidence type="ECO:0000256" key="4">
    <source>
        <dbReference type="ARBA" id="ARBA00008236"/>
    </source>
</evidence>
<evidence type="ECO:0000256" key="3">
    <source>
        <dbReference type="ARBA" id="ARBA00001947"/>
    </source>
</evidence>
<keyword evidence="9" id="KW-0482">Metalloprotease</keyword>
<dbReference type="PANTHER" id="PTHR34448:SF1">
    <property type="entry name" value="BLL6088 PROTEIN"/>
    <property type="match status" value="1"/>
</dbReference>
<dbReference type="GO" id="GO:0046872">
    <property type="term" value="F:metal ion binding"/>
    <property type="evidence" value="ECO:0007669"/>
    <property type="project" value="UniProtKB-KW"/>
</dbReference>
<evidence type="ECO:0000256" key="6">
    <source>
        <dbReference type="ARBA" id="ARBA00022670"/>
    </source>
</evidence>
<dbReference type="GO" id="GO:0006508">
    <property type="term" value="P:proteolysis"/>
    <property type="evidence" value="ECO:0007669"/>
    <property type="project" value="UniProtKB-KW"/>
</dbReference>
<keyword evidence="6" id="KW-0645">Protease</keyword>
<gene>
    <name evidence="10" type="ORF">V5E97_21640</name>
</gene>
<dbReference type="EC" id="3.4.11.-" evidence="10"/>